<sequence>MDGLAEFNLVALLLETALAPKLAGCEGICVNFSVKDASAEQQKFAKLAGYVPLYDNPVDVARLR</sequence>
<protein>
    <submittedName>
        <fullName evidence="1">Uncharacterized protein</fullName>
    </submittedName>
</protein>
<name>A0A0M4QR75_9MICC</name>
<dbReference type="AlphaFoldDB" id="A0A0M4QR75"/>
<dbReference type="EMBL" id="CP012677">
    <property type="protein sequence ID" value="ALE93128.1"/>
    <property type="molecule type" value="Genomic_DNA"/>
</dbReference>
<dbReference type="PATRIC" id="fig|656366.3.peg.2954"/>
<organism evidence="1 2">
    <name type="scientific">Arthrobacter alpinus</name>
    <dbReference type="NCBI Taxonomy" id="656366"/>
    <lineage>
        <taxon>Bacteria</taxon>
        <taxon>Bacillati</taxon>
        <taxon>Actinomycetota</taxon>
        <taxon>Actinomycetes</taxon>
        <taxon>Micrococcales</taxon>
        <taxon>Micrococcaceae</taxon>
        <taxon>Arthrobacter</taxon>
    </lineage>
</organism>
<reference evidence="2" key="1">
    <citation type="submission" date="2015-09" db="EMBL/GenBank/DDBJ databases">
        <title>Complete genome of Arthrobacter alpinus strain R3.8.</title>
        <authorList>
            <person name="See-Too W.S."/>
            <person name="Chan K.G."/>
        </authorList>
    </citation>
    <scope>NUCLEOTIDE SEQUENCE [LARGE SCALE GENOMIC DNA]</scope>
    <source>
        <strain evidence="2">R3.8</strain>
    </source>
</reference>
<evidence type="ECO:0000313" key="1">
    <source>
        <dbReference type="EMBL" id="ALE93128.1"/>
    </source>
</evidence>
<dbReference type="KEGG" id="aaq:AOC05_13695"/>
<keyword evidence="2" id="KW-1185">Reference proteome</keyword>
<proteinExistence type="predicted"/>
<dbReference type="RefSeq" id="WP_062007714.1">
    <property type="nucleotide sequence ID" value="NZ_CP012677.1"/>
</dbReference>
<evidence type="ECO:0000313" key="2">
    <source>
        <dbReference type="Proteomes" id="UP000062833"/>
    </source>
</evidence>
<gene>
    <name evidence="1" type="ORF">AOC05_13695</name>
</gene>
<accession>A0A0M4QR75</accession>
<dbReference type="Proteomes" id="UP000062833">
    <property type="component" value="Chromosome"/>
</dbReference>